<dbReference type="EMBL" id="QURR01000033">
    <property type="protein sequence ID" value="RGE40760.1"/>
    <property type="molecule type" value="Genomic_DNA"/>
</dbReference>
<protein>
    <submittedName>
        <fullName evidence="1">Uncharacterized protein</fullName>
    </submittedName>
</protein>
<dbReference type="OrthoDB" id="8445543at2"/>
<sequence>MLPALGWAQAASIHVPGMVWQPDNATARPEGDWQRLGVNTMLIQWLQTDDGNGHVWRVPSLEQLRGQPWAQNIIAGLVGDGDERRARANVHELAKASQELALQELPFDPVGWYFPVESDPTWTGVNHLADSLRNLPRPLWISVYDNSNLGPKAFASWLQQWLPDDVGVFFQDGVGLHTRDAATAAQYALALVDVLGWQRLKVIAEAFRPDGSGGFRSASAQELRAQLSFYAGWPVFVFDGPHYLTPALVNELAP</sequence>
<evidence type="ECO:0000313" key="2">
    <source>
        <dbReference type="Proteomes" id="UP000261948"/>
    </source>
</evidence>
<organism evidence="1 2">
    <name type="scientific">Comamonas testosteroni</name>
    <name type="common">Pseudomonas testosteroni</name>
    <dbReference type="NCBI Taxonomy" id="285"/>
    <lineage>
        <taxon>Bacteria</taxon>
        <taxon>Pseudomonadati</taxon>
        <taxon>Pseudomonadota</taxon>
        <taxon>Betaproteobacteria</taxon>
        <taxon>Burkholderiales</taxon>
        <taxon>Comamonadaceae</taxon>
        <taxon>Comamonas</taxon>
    </lineage>
</organism>
<name>A0A373F9M6_COMTE</name>
<dbReference type="AlphaFoldDB" id="A0A373F9M6"/>
<proteinExistence type="predicted"/>
<dbReference type="Proteomes" id="UP000261948">
    <property type="component" value="Unassembled WGS sequence"/>
</dbReference>
<comment type="caution">
    <text evidence="1">The sequence shown here is derived from an EMBL/GenBank/DDBJ whole genome shotgun (WGS) entry which is preliminary data.</text>
</comment>
<keyword evidence="2" id="KW-1185">Reference proteome</keyword>
<evidence type="ECO:0000313" key="1">
    <source>
        <dbReference type="EMBL" id="RGE40760.1"/>
    </source>
</evidence>
<dbReference type="Gene3D" id="3.20.20.80">
    <property type="entry name" value="Glycosidases"/>
    <property type="match status" value="1"/>
</dbReference>
<reference evidence="1 2" key="1">
    <citation type="submission" date="2018-08" db="EMBL/GenBank/DDBJ databases">
        <title>Comamonas testosteroni strain SWCO2.</title>
        <authorList>
            <person name="Jiang N."/>
            <person name="Zhang X.Z."/>
        </authorList>
    </citation>
    <scope>NUCLEOTIDE SEQUENCE [LARGE SCALE GENOMIC DNA]</scope>
    <source>
        <strain evidence="1 2">SWCO2</strain>
    </source>
</reference>
<accession>A0A373F9M6</accession>
<gene>
    <name evidence="1" type="ORF">DZC30_19785</name>
</gene>